<dbReference type="Gene3D" id="1.20.5.470">
    <property type="entry name" value="Single helix bin"/>
    <property type="match status" value="1"/>
</dbReference>
<reference evidence="12" key="1">
    <citation type="submission" date="2023-12" db="EMBL/GenBank/DDBJ databases">
        <title>Novel isolates from deep terrestrial aquifers shed light on the physiology and ecology of the class Limnochordia.</title>
        <authorList>
            <person name="Karnachuk O.V."/>
            <person name="Lukina A.P."/>
            <person name="Avakyan M.R."/>
            <person name="Kadnikov V."/>
            <person name="Begmatov S."/>
            <person name="Beletsky A.V."/>
            <person name="Mardanov A.V."/>
            <person name="Ravin N.V."/>
        </authorList>
    </citation>
    <scope>NUCLEOTIDE SEQUENCE [LARGE SCALE GENOMIC DNA]</scope>
    <source>
        <strain evidence="12">LN</strain>
    </source>
</reference>
<keyword evidence="12" id="KW-1185">Reference proteome</keyword>
<accession>A0ABZ1BSA0</accession>
<protein>
    <recommendedName>
        <fullName evidence="2 8">Argininosuccinate synthase</fullName>
        <ecNumber evidence="2 8">6.3.4.5</ecNumber>
    </recommendedName>
    <alternativeName>
        <fullName evidence="8">Citrulline--aspartate ligase</fullName>
    </alternativeName>
</protein>
<dbReference type="NCBIfam" id="NF001770">
    <property type="entry name" value="PRK00509.1"/>
    <property type="match status" value="1"/>
</dbReference>
<dbReference type="EC" id="6.3.4.5" evidence="2 8"/>
<evidence type="ECO:0000313" key="11">
    <source>
        <dbReference type="EMBL" id="WRP15361.1"/>
    </source>
</evidence>
<dbReference type="InterPro" id="IPR048268">
    <property type="entry name" value="Arginosuc_syn_C"/>
</dbReference>
<dbReference type="NCBIfam" id="TIGR00032">
    <property type="entry name" value="argG"/>
    <property type="match status" value="1"/>
</dbReference>
<dbReference type="InterPro" id="IPR014729">
    <property type="entry name" value="Rossmann-like_a/b/a_fold"/>
</dbReference>
<feature type="binding site" evidence="8">
    <location>
        <position position="186"/>
    </location>
    <ligand>
        <name>L-citrulline</name>
        <dbReference type="ChEBI" id="CHEBI:57743"/>
    </ligand>
</feature>
<dbReference type="SUPFAM" id="SSF69864">
    <property type="entry name" value="Argininosuccinate synthetase, C-terminal domain"/>
    <property type="match status" value="1"/>
</dbReference>
<feature type="binding site" evidence="8">
    <location>
        <position position="177"/>
    </location>
    <ligand>
        <name>L-citrulline</name>
        <dbReference type="ChEBI" id="CHEBI:57743"/>
    </ligand>
</feature>
<dbReference type="PROSITE" id="PS00564">
    <property type="entry name" value="ARGININOSUCCIN_SYN_1"/>
    <property type="match status" value="1"/>
</dbReference>
<keyword evidence="4 8" id="KW-0436">Ligase</keyword>
<evidence type="ECO:0000256" key="8">
    <source>
        <dbReference type="HAMAP-Rule" id="MF_00005"/>
    </source>
</evidence>
<evidence type="ECO:0000256" key="3">
    <source>
        <dbReference type="ARBA" id="ARBA00022571"/>
    </source>
</evidence>
<dbReference type="SUPFAM" id="SSF52402">
    <property type="entry name" value="Adenine nucleotide alpha hydrolases-like"/>
    <property type="match status" value="1"/>
</dbReference>
<dbReference type="InterPro" id="IPR001518">
    <property type="entry name" value="Arginosuc_synth"/>
</dbReference>
<dbReference type="RefSeq" id="WP_324669764.1">
    <property type="nucleotide sequence ID" value="NZ_CP141614.1"/>
</dbReference>
<dbReference type="Gene3D" id="3.40.50.620">
    <property type="entry name" value="HUPs"/>
    <property type="match status" value="1"/>
</dbReference>
<comment type="similarity">
    <text evidence="8">Belongs to the argininosuccinate synthase family. Type 1 subfamily.</text>
</comment>
<evidence type="ECO:0000256" key="4">
    <source>
        <dbReference type="ARBA" id="ARBA00022598"/>
    </source>
</evidence>
<dbReference type="GO" id="GO:0004055">
    <property type="term" value="F:argininosuccinate synthase activity"/>
    <property type="evidence" value="ECO:0007669"/>
    <property type="project" value="UniProtKB-EC"/>
</dbReference>
<feature type="binding site" evidence="8">
    <location>
        <position position="274"/>
    </location>
    <ligand>
        <name>L-citrulline</name>
        <dbReference type="ChEBI" id="CHEBI:57743"/>
    </ligand>
</feature>
<dbReference type="EMBL" id="CP141614">
    <property type="protein sequence ID" value="WRP15361.1"/>
    <property type="molecule type" value="Genomic_DNA"/>
</dbReference>
<dbReference type="HAMAP" id="MF_00005">
    <property type="entry name" value="Arg_succ_synth_type1"/>
    <property type="match status" value="1"/>
</dbReference>
<name>A0ABZ1BSA0_9FIRM</name>
<dbReference type="InterPro" id="IPR018223">
    <property type="entry name" value="Arginosuc_synth_CS"/>
</dbReference>
<evidence type="ECO:0000256" key="7">
    <source>
        <dbReference type="ARBA" id="ARBA00022840"/>
    </source>
</evidence>
<evidence type="ECO:0000256" key="5">
    <source>
        <dbReference type="ARBA" id="ARBA00022605"/>
    </source>
</evidence>
<proteinExistence type="inferred from homology"/>
<keyword evidence="5 8" id="KW-0028">Amino-acid biosynthesis</keyword>
<evidence type="ECO:0000313" key="12">
    <source>
        <dbReference type="Proteomes" id="UP001333102"/>
    </source>
</evidence>
<feature type="binding site" evidence="8">
    <location>
        <position position="118"/>
    </location>
    <ligand>
        <name>ATP</name>
        <dbReference type="ChEBI" id="CHEBI:30616"/>
    </ligand>
</feature>
<dbReference type="Gene3D" id="3.90.1260.10">
    <property type="entry name" value="Argininosuccinate synthetase, chain A, domain 2"/>
    <property type="match status" value="1"/>
</dbReference>
<organism evidence="11 12">
    <name type="scientific">Geochorda subterranea</name>
    <dbReference type="NCBI Taxonomy" id="3109564"/>
    <lineage>
        <taxon>Bacteria</taxon>
        <taxon>Bacillati</taxon>
        <taxon>Bacillota</taxon>
        <taxon>Limnochordia</taxon>
        <taxon>Limnochordales</taxon>
        <taxon>Geochordaceae</taxon>
        <taxon>Geochorda</taxon>
    </lineage>
</organism>
<feature type="binding site" evidence="8">
    <location>
        <position position="124"/>
    </location>
    <ligand>
        <name>L-citrulline</name>
        <dbReference type="ChEBI" id="CHEBI:57743"/>
    </ligand>
</feature>
<gene>
    <name evidence="8" type="primary">argG</name>
    <name evidence="11" type="ORF">VLY81_04130</name>
</gene>
<evidence type="ECO:0000256" key="6">
    <source>
        <dbReference type="ARBA" id="ARBA00022741"/>
    </source>
</evidence>
<feature type="binding site" evidence="8">
    <location>
        <position position="93"/>
    </location>
    <ligand>
        <name>L-citrulline</name>
        <dbReference type="ChEBI" id="CHEBI:57743"/>
    </ligand>
</feature>
<dbReference type="PANTHER" id="PTHR11587:SF2">
    <property type="entry name" value="ARGININOSUCCINATE SYNTHASE"/>
    <property type="match status" value="1"/>
</dbReference>
<evidence type="ECO:0000256" key="1">
    <source>
        <dbReference type="ARBA" id="ARBA00004967"/>
    </source>
</evidence>
<feature type="binding site" evidence="8">
    <location>
        <position position="128"/>
    </location>
    <ligand>
        <name>L-citrulline</name>
        <dbReference type="ChEBI" id="CHEBI:57743"/>
    </ligand>
</feature>
<feature type="binding site" evidence="8">
    <location>
        <position position="125"/>
    </location>
    <ligand>
        <name>L-aspartate</name>
        <dbReference type="ChEBI" id="CHEBI:29991"/>
    </ligand>
</feature>
<dbReference type="InterPro" id="IPR023434">
    <property type="entry name" value="Arginosuc_synth_type_1_subfam"/>
</dbReference>
<comment type="subunit">
    <text evidence="8">Homotetramer.</text>
</comment>
<dbReference type="InterPro" id="IPR048267">
    <property type="entry name" value="Arginosuc_syn_N"/>
</dbReference>
<feature type="binding site" evidence="8">
    <location>
        <position position="262"/>
    </location>
    <ligand>
        <name>L-citrulline</name>
        <dbReference type="ChEBI" id="CHEBI:57743"/>
    </ligand>
</feature>
<dbReference type="Pfam" id="PF20979">
    <property type="entry name" value="Arginosuc_syn_C"/>
    <property type="match status" value="1"/>
</dbReference>
<keyword evidence="3 8" id="KW-0055">Arginine biosynthesis</keyword>
<dbReference type="PROSITE" id="PS00565">
    <property type="entry name" value="ARGININOSUCCIN_SYN_2"/>
    <property type="match status" value="1"/>
</dbReference>
<comment type="catalytic activity">
    <reaction evidence="8">
        <text>L-citrulline + L-aspartate + ATP = 2-(N(omega)-L-arginino)succinate + AMP + diphosphate + H(+)</text>
        <dbReference type="Rhea" id="RHEA:10932"/>
        <dbReference type="ChEBI" id="CHEBI:15378"/>
        <dbReference type="ChEBI" id="CHEBI:29991"/>
        <dbReference type="ChEBI" id="CHEBI:30616"/>
        <dbReference type="ChEBI" id="CHEBI:33019"/>
        <dbReference type="ChEBI" id="CHEBI:57472"/>
        <dbReference type="ChEBI" id="CHEBI:57743"/>
        <dbReference type="ChEBI" id="CHEBI:456215"/>
        <dbReference type="EC" id="6.3.4.5"/>
    </reaction>
</comment>
<evidence type="ECO:0000259" key="10">
    <source>
        <dbReference type="Pfam" id="PF20979"/>
    </source>
</evidence>
<evidence type="ECO:0000256" key="2">
    <source>
        <dbReference type="ARBA" id="ARBA00012286"/>
    </source>
</evidence>
<feature type="binding site" evidence="8">
    <location>
        <position position="37"/>
    </location>
    <ligand>
        <name>ATP</name>
        <dbReference type="ChEBI" id="CHEBI:30616"/>
    </ligand>
</feature>
<dbReference type="Pfam" id="PF00764">
    <property type="entry name" value="Arginosuc_synth"/>
    <property type="match status" value="1"/>
</dbReference>
<feature type="binding site" evidence="8">
    <location>
        <begin position="10"/>
        <end position="18"/>
    </location>
    <ligand>
        <name>ATP</name>
        <dbReference type="ChEBI" id="CHEBI:30616"/>
    </ligand>
</feature>
<feature type="binding site" evidence="8">
    <location>
        <position position="88"/>
    </location>
    <ligand>
        <name>L-citrulline</name>
        <dbReference type="ChEBI" id="CHEBI:57743"/>
    </ligand>
</feature>
<keyword evidence="7 8" id="KW-0067">ATP-binding</keyword>
<sequence length="412" mass="46084">MTTVRKVVLAYSGGLDTSVMIPWLRERYGCEVVAMIADVGQGEDLAAIADKARKSGASKAVIEDVREAFVRDYAFQVLRAGAIYEGRYLLGTSFARPLIAACQVKVAREEGADGLAHGCTGKGNDQVRFELAYRALAPELKVIAPWREWELKGRQDEMAYAAARGIPVEATREKPYSMDRNLWHISYEGGILEDPARAPDPDMFIWTQDPTQAPDRPEEVTIGFEEGRPVSVDGERLGPVALLERLNALGARHGVGRADLVENRVVGMKSRGVYETPGGTLLFVAHRELESLTLDRDTFHFKEMVALRYAELVYYGQWHSQLKRALDAFVDQTQRRVTGEVRLRLFKGGVQVVGRRSPYSLYDPELATFDADSVYRQQDAEGFIRLFGLPQYVEARLEERLATSRPAVREAV</sequence>
<feature type="binding site" evidence="8">
    <location>
        <position position="120"/>
    </location>
    <ligand>
        <name>L-aspartate</name>
        <dbReference type="ChEBI" id="CHEBI:29991"/>
    </ligand>
</feature>
<feature type="binding site" evidence="8">
    <location>
        <position position="124"/>
    </location>
    <ligand>
        <name>L-aspartate</name>
        <dbReference type="ChEBI" id="CHEBI:29991"/>
    </ligand>
</feature>
<evidence type="ECO:0000259" key="9">
    <source>
        <dbReference type="Pfam" id="PF00764"/>
    </source>
</evidence>
<keyword evidence="6 8" id="KW-0547">Nucleotide-binding</keyword>
<feature type="domain" description="Arginosuccinate synthase C-terminal" evidence="10">
    <location>
        <begin position="176"/>
        <end position="391"/>
    </location>
</feature>
<dbReference type="Proteomes" id="UP001333102">
    <property type="component" value="Chromosome"/>
</dbReference>
<dbReference type="PANTHER" id="PTHR11587">
    <property type="entry name" value="ARGININOSUCCINATE SYNTHASE"/>
    <property type="match status" value="1"/>
</dbReference>
<dbReference type="CDD" id="cd01999">
    <property type="entry name" value="ASS"/>
    <property type="match status" value="1"/>
</dbReference>
<keyword evidence="8" id="KW-0963">Cytoplasm</keyword>
<comment type="subcellular location">
    <subcellularLocation>
        <location evidence="8">Cytoplasm</location>
    </subcellularLocation>
</comment>
<dbReference type="InterPro" id="IPR024074">
    <property type="entry name" value="AS_cat/multimer_dom_body"/>
</dbReference>
<feature type="domain" description="Arginosuccinate synthase-like N-terminal" evidence="9">
    <location>
        <begin position="6"/>
        <end position="167"/>
    </location>
</feature>
<comment type="pathway">
    <text evidence="1 8">Amino-acid biosynthesis; L-arginine biosynthesis; L-arginine from L-ornithine and carbamoyl phosphate: step 2/3.</text>
</comment>